<dbReference type="AlphaFoldDB" id="A0A177CDX8"/>
<evidence type="ECO:0000313" key="1">
    <source>
        <dbReference type="EMBL" id="OAG04930.1"/>
    </source>
</evidence>
<evidence type="ECO:0000313" key="2">
    <source>
        <dbReference type="Proteomes" id="UP000077069"/>
    </source>
</evidence>
<accession>A0A177CDX8</accession>
<keyword evidence="2" id="KW-1185">Reference proteome</keyword>
<protein>
    <submittedName>
        <fullName evidence="1">Uncharacterized protein</fullName>
    </submittedName>
</protein>
<organism evidence="1 2">
    <name type="scientific">Paraphaeosphaeria sporulosa</name>
    <dbReference type="NCBI Taxonomy" id="1460663"/>
    <lineage>
        <taxon>Eukaryota</taxon>
        <taxon>Fungi</taxon>
        <taxon>Dikarya</taxon>
        <taxon>Ascomycota</taxon>
        <taxon>Pezizomycotina</taxon>
        <taxon>Dothideomycetes</taxon>
        <taxon>Pleosporomycetidae</taxon>
        <taxon>Pleosporales</taxon>
        <taxon>Massarineae</taxon>
        <taxon>Didymosphaeriaceae</taxon>
        <taxon>Paraphaeosphaeria</taxon>
    </lineage>
</organism>
<dbReference type="EMBL" id="KV441553">
    <property type="protein sequence ID" value="OAG04930.1"/>
    <property type="molecule type" value="Genomic_DNA"/>
</dbReference>
<dbReference type="InParanoid" id="A0A177CDX8"/>
<proteinExistence type="predicted"/>
<dbReference type="RefSeq" id="XP_018035295.1">
    <property type="nucleotide sequence ID" value="XM_018184975.1"/>
</dbReference>
<sequence length="201" mass="21399">MTKKILDEAIAKNDARGIITSGGITTQWALEDVPSASSTPRSWSPVFTPTSSQFFDSYPPSGTTTPKFALLEMTGLNAALSLRLSLRTGAKSRTCPLCPSVTKRTYTPEALRCHLSSTVHRCSKASIASCLSAPGITFHCPSGLVGAGDKKKTKEFASVSGLAQHLESGACLGGKETMKRVVQFVQKEMKNLGFGDSKLLL</sequence>
<reference evidence="1 2" key="1">
    <citation type="submission" date="2016-05" db="EMBL/GenBank/DDBJ databases">
        <title>Comparative analysis of secretome profiles of manganese(II)-oxidizing ascomycete fungi.</title>
        <authorList>
            <consortium name="DOE Joint Genome Institute"/>
            <person name="Zeiner C.A."/>
            <person name="Purvine S.O."/>
            <person name="Zink E.M."/>
            <person name="Wu S."/>
            <person name="Pasa-Tolic L."/>
            <person name="Chaput D.L."/>
            <person name="Haridas S."/>
            <person name="Grigoriev I.V."/>
            <person name="Santelli C.M."/>
            <person name="Hansel C.M."/>
        </authorList>
    </citation>
    <scope>NUCLEOTIDE SEQUENCE [LARGE SCALE GENOMIC DNA]</scope>
    <source>
        <strain evidence="1 2">AP3s5-JAC2a</strain>
    </source>
</reference>
<dbReference type="STRING" id="1460663.A0A177CDX8"/>
<gene>
    <name evidence="1" type="ORF">CC84DRAFT_1260215</name>
</gene>
<name>A0A177CDX8_9PLEO</name>
<dbReference type="OrthoDB" id="6077919at2759"/>
<dbReference type="GeneID" id="28768461"/>
<dbReference type="Proteomes" id="UP000077069">
    <property type="component" value="Unassembled WGS sequence"/>
</dbReference>